<dbReference type="RefSeq" id="WP_039138426.1">
    <property type="nucleotide sequence ID" value="NZ_JSVC01000007.1"/>
</dbReference>
<accession>A0A0C1IM73</accession>
<sequence length="121" mass="14084">MYDLISRYETTLNSKAEHFEEVLESIRFMYNCRHLSETGLFRKEDINDAVGRAMLVCQLNGIDSRHHFKIVYVFNEADSSVTTDWCMTRQGLSLVIMNAPAPNLAIAKWQWQMANMMDVKM</sequence>
<organism evidence="1 2">
    <name type="scientific">Flavihumibacter solisilvae</name>
    <dbReference type="NCBI Taxonomy" id="1349421"/>
    <lineage>
        <taxon>Bacteria</taxon>
        <taxon>Pseudomonadati</taxon>
        <taxon>Bacteroidota</taxon>
        <taxon>Chitinophagia</taxon>
        <taxon>Chitinophagales</taxon>
        <taxon>Chitinophagaceae</taxon>
        <taxon>Flavihumibacter</taxon>
    </lineage>
</organism>
<protein>
    <submittedName>
        <fullName evidence="1">Uncharacterized protein</fullName>
    </submittedName>
</protein>
<reference evidence="1 2" key="1">
    <citation type="submission" date="2014-11" db="EMBL/GenBank/DDBJ databases">
        <title>Genome sequence of Flavihumibacter solisilvae 3-3.</title>
        <authorList>
            <person name="Zhou G."/>
            <person name="Li M."/>
            <person name="Wang G."/>
        </authorList>
    </citation>
    <scope>NUCLEOTIDE SEQUENCE [LARGE SCALE GENOMIC DNA]</scope>
    <source>
        <strain evidence="1 2">3-3</strain>
    </source>
</reference>
<keyword evidence="2" id="KW-1185">Reference proteome</keyword>
<proteinExistence type="predicted"/>
<dbReference type="EMBL" id="JSVC01000007">
    <property type="protein sequence ID" value="KIC95350.1"/>
    <property type="molecule type" value="Genomic_DNA"/>
</dbReference>
<gene>
    <name evidence="1" type="ORF">OI18_07055</name>
</gene>
<dbReference type="AlphaFoldDB" id="A0A0C1IM73"/>
<evidence type="ECO:0000313" key="2">
    <source>
        <dbReference type="Proteomes" id="UP000031408"/>
    </source>
</evidence>
<dbReference type="Proteomes" id="UP000031408">
    <property type="component" value="Unassembled WGS sequence"/>
</dbReference>
<comment type="caution">
    <text evidence="1">The sequence shown here is derived from an EMBL/GenBank/DDBJ whole genome shotgun (WGS) entry which is preliminary data.</text>
</comment>
<dbReference type="STRING" id="1349421.OI18_07055"/>
<evidence type="ECO:0000313" key="1">
    <source>
        <dbReference type="EMBL" id="KIC95350.1"/>
    </source>
</evidence>
<name>A0A0C1IM73_9BACT</name>
<dbReference type="OrthoDB" id="1256452at2"/>